<evidence type="ECO:0000313" key="1">
    <source>
        <dbReference type="Proteomes" id="UP000095287"/>
    </source>
</evidence>
<proteinExistence type="predicted"/>
<organism evidence="1 2">
    <name type="scientific">Steinernema glaseri</name>
    <dbReference type="NCBI Taxonomy" id="37863"/>
    <lineage>
        <taxon>Eukaryota</taxon>
        <taxon>Metazoa</taxon>
        <taxon>Ecdysozoa</taxon>
        <taxon>Nematoda</taxon>
        <taxon>Chromadorea</taxon>
        <taxon>Rhabditida</taxon>
        <taxon>Tylenchina</taxon>
        <taxon>Panagrolaimomorpha</taxon>
        <taxon>Strongyloidoidea</taxon>
        <taxon>Steinernematidae</taxon>
        <taxon>Steinernema</taxon>
    </lineage>
</organism>
<evidence type="ECO:0000313" key="2">
    <source>
        <dbReference type="WBParaSite" id="L893_g25441.t1"/>
    </source>
</evidence>
<accession>A0A1I7ZE49</accession>
<dbReference type="Proteomes" id="UP000095287">
    <property type="component" value="Unplaced"/>
</dbReference>
<protein>
    <submittedName>
        <fullName evidence="2">FBA_2 domain-containing protein</fullName>
    </submittedName>
</protein>
<dbReference type="WBParaSite" id="L893_g25441.t1">
    <property type="protein sequence ID" value="L893_g25441.t1"/>
    <property type="gene ID" value="L893_g25441"/>
</dbReference>
<keyword evidence="1" id="KW-1185">Reference proteome</keyword>
<reference evidence="2" key="1">
    <citation type="submission" date="2016-11" db="UniProtKB">
        <authorList>
            <consortium name="WormBaseParasite"/>
        </authorList>
    </citation>
    <scope>IDENTIFICATION</scope>
</reference>
<sequence length="290" mass="33913">MEAIFHHFSDGREMAVRAKALSGRFGRYASHFSNFVHDKAVFIEDGAQLTDYIHLWYAKYVISRPPQRFLQYIVMILTSRNRQVAPIDKKLFDEIFKSCNPAIRIMLDVNCEMDDKWVKYIGSWKRVEALRLTDVDDPTYELFAKFVDQKQLGDCRFLSPIIHKQLPGKLLELVDQDQFHTLHLKDPQVMFRLLEHWKLRAPNRPKYIVVGPSIRSGKDFLDVLLRDSVISTADQKAPRVRALLEWNCCITFKSDIYKYNGGASNIYFMLKLNDPALQVNQLGFFISHYM</sequence>
<name>A0A1I7ZE49_9BILA</name>
<dbReference type="AlphaFoldDB" id="A0A1I7ZE49"/>